<accession>E1ZM22</accession>
<name>E1ZM22_CHLVA</name>
<dbReference type="PROSITE" id="PS50088">
    <property type="entry name" value="ANK_REPEAT"/>
    <property type="match status" value="1"/>
</dbReference>
<dbReference type="Gene3D" id="1.25.40.20">
    <property type="entry name" value="Ankyrin repeat-containing domain"/>
    <property type="match status" value="2"/>
</dbReference>
<proteinExistence type="predicted"/>
<reference evidence="2 3" key="1">
    <citation type="journal article" date="2010" name="Plant Cell">
        <title>The Chlorella variabilis NC64A genome reveals adaptation to photosymbiosis, coevolution with viruses, and cryptic sex.</title>
        <authorList>
            <person name="Blanc G."/>
            <person name="Duncan G."/>
            <person name="Agarkova I."/>
            <person name="Borodovsky M."/>
            <person name="Gurnon J."/>
            <person name="Kuo A."/>
            <person name="Lindquist E."/>
            <person name="Lucas S."/>
            <person name="Pangilinan J."/>
            <person name="Polle J."/>
            <person name="Salamov A."/>
            <person name="Terry A."/>
            <person name="Yamada T."/>
            <person name="Dunigan D.D."/>
            <person name="Grigoriev I.V."/>
            <person name="Claverie J.M."/>
            <person name="Van Etten J.L."/>
        </authorList>
    </citation>
    <scope>NUCLEOTIDE SEQUENCE [LARGE SCALE GENOMIC DNA]</scope>
    <source>
        <strain evidence="2 3">NC64A</strain>
    </source>
</reference>
<dbReference type="SUPFAM" id="SSF48403">
    <property type="entry name" value="Ankyrin repeat"/>
    <property type="match status" value="1"/>
</dbReference>
<evidence type="ECO:0000313" key="3">
    <source>
        <dbReference type="Proteomes" id="UP000008141"/>
    </source>
</evidence>
<evidence type="ECO:0000313" key="2">
    <source>
        <dbReference type="EMBL" id="EFN52929.1"/>
    </source>
</evidence>
<dbReference type="Pfam" id="PF12796">
    <property type="entry name" value="Ank_2"/>
    <property type="match status" value="1"/>
</dbReference>
<dbReference type="InterPro" id="IPR036770">
    <property type="entry name" value="Ankyrin_rpt-contain_sf"/>
</dbReference>
<dbReference type="eggNOG" id="KOG0504">
    <property type="taxonomic scope" value="Eukaryota"/>
</dbReference>
<organism evidence="3">
    <name type="scientific">Chlorella variabilis</name>
    <name type="common">Green alga</name>
    <dbReference type="NCBI Taxonomy" id="554065"/>
    <lineage>
        <taxon>Eukaryota</taxon>
        <taxon>Viridiplantae</taxon>
        <taxon>Chlorophyta</taxon>
        <taxon>core chlorophytes</taxon>
        <taxon>Trebouxiophyceae</taxon>
        <taxon>Chlorellales</taxon>
        <taxon>Chlorellaceae</taxon>
        <taxon>Chlorella clade</taxon>
        <taxon>Chlorella</taxon>
    </lineage>
</organism>
<feature type="repeat" description="ANK" evidence="1">
    <location>
        <begin position="337"/>
        <end position="358"/>
    </location>
</feature>
<dbReference type="PANTHER" id="PTHR24121:SF21">
    <property type="entry name" value="ANKYRIN REPEAT FAMILY PROTEIN"/>
    <property type="match status" value="1"/>
</dbReference>
<dbReference type="OrthoDB" id="513629at2759"/>
<gene>
    <name evidence="2" type="ORF">CHLNCDRAFT_137260</name>
</gene>
<dbReference type="EMBL" id="GL433853">
    <property type="protein sequence ID" value="EFN52929.1"/>
    <property type="molecule type" value="Genomic_DNA"/>
</dbReference>
<keyword evidence="1" id="KW-0040">ANK repeat</keyword>
<dbReference type="STRING" id="554065.E1ZM22"/>
<dbReference type="Proteomes" id="UP000008141">
    <property type="component" value="Unassembled WGS sequence"/>
</dbReference>
<dbReference type="GeneID" id="17352405"/>
<dbReference type="SMART" id="SM00248">
    <property type="entry name" value="ANK"/>
    <property type="match status" value="7"/>
</dbReference>
<evidence type="ECO:0000256" key="1">
    <source>
        <dbReference type="PROSITE-ProRule" id="PRU00023"/>
    </source>
</evidence>
<dbReference type="RefSeq" id="XP_005845031.1">
    <property type="nucleotide sequence ID" value="XM_005844969.1"/>
</dbReference>
<dbReference type="AlphaFoldDB" id="E1ZM22"/>
<keyword evidence="3" id="KW-1185">Reference proteome</keyword>
<dbReference type="PANTHER" id="PTHR24121">
    <property type="entry name" value="NO MECHANORECEPTOR POTENTIAL C, ISOFORM D-RELATED"/>
    <property type="match status" value="1"/>
</dbReference>
<dbReference type="InParanoid" id="E1ZM22"/>
<dbReference type="InterPro" id="IPR002110">
    <property type="entry name" value="Ankyrin_rpt"/>
</dbReference>
<dbReference type="PROSITE" id="PS50297">
    <property type="entry name" value="ANK_REP_REGION"/>
    <property type="match status" value="1"/>
</dbReference>
<sequence>MGSEPAPQTFQVVWGHSSGEPFAVHSLRSAADADLVRDVLDIKEAVNAGQPVEALQLRSPYGPPNLAIATGGGSAARDASFRQLVEQLQECAVQLAAAAEHNAAAVAVVLAAAPQAATATDGCGWMPLHRLAQTQASVPAEQTAAAVKALVEAAPATLTAGDRLGRTPAHYAEECQNVPALEALLAVRPASAMTPDNYGWNPLQRALRRRNAAALIPLVEAVAAAAAAAGEDGLVLLQRTAQHQNAALMQPAVAATAAVERHGKALLHLAAERPGVAALQLLLAAGWGDPCAVSNHPSPQESARHTPLHCAVQHGNAPAVQLLVRAAPATTLVADKHGNTPLHLAAALPRAAVTELLLAAAPQAATLRGGGHLGDEAGAAETPLEVALRHRHLAVARRLLGYCPQAEELAALAAAGPAAHPLFADFVIARVPLSEAQWAQVPSPCPSLGRALPAAFAHSPAQARQVVRRLAPADAHRLRTFALALGRAQTMLGIQLPDLAVQRALSFFAA</sequence>
<dbReference type="KEGG" id="cvr:CHLNCDRAFT_137260"/>
<protein>
    <submittedName>
        <fullName evidence="2">Uncharacterized protein</fullName>
    </submittedName>
</protein>